<accession>A0A9X2D4U4</accession>
<proteinExistence type="predicted"/>
<reference evidence="2" key="1">
    <citation type="submission" date="2022-05" db="EMBL/GenBank/DDBJ databases">
        <authorList>
            <person name="Tuo L."/>
        </authorList>
    </citation>
    <scope>NUCLEOTIDE SEQUENCE</scope>
    <source>
        <strain evidence="2">BSK12Z-4</strain>
    </source>
</reference>
<dbReference type="Proteomes" id="UP001139485">
    <property type="component" value="Unassembled WGS sequence"/>
</dbReference>
<feature type="transmembrane region" description="Helical" evidence="1">
    <location>
        <begin position="66"/>
        <end position="87"/>
    </location>
</feature>
<name>A0A9X2D4U4_9ACTN</name>
<keyword evidence="1" id="KW-1133">Transmembrane helix</keyword>
<keyword evidence="3" id="KW-1185">Reference proteome</keyword>
<dbReference type="RefSeq" id="WP_250826268.1">
    <property type="nucleotide sequence ID" value="NZ_JAMOIL010000003.1"/>
</dbReference>
<protein>
    <submittedName>
        <fullName evidence="2">Uncharacterized protein</fullName>
    </submittedName>
</protein>
<evidence type="ECO:0000256" key="1">
    <source>
        <dbReference type="SAM" id="Phobius"/>
    </source>
</evidence>
<keyword evidence="1" id="KW-0472">Membrane</keyword>
<dbReference type="AlphaFoldDB" id="A0A9X2D4U4"/>
<evidence type="ECO:0000313" key="2">
    <source>
        <dbReference type="EMBL" id="MCM0619437.1"/>
    </source>
</evidence>
<sequence>MTSRGWGALLHARRERRRRREAALAALQEDYLTGLEEGDPHVLESARTYGDGDHRSWDAEVRGARLILVAWGLLALAALVYLVVGLLV</sequence>
<keyword evidence="1" id="KW-0812">Transmembrane</keyword>
<evidence type="ECO:0000313" key="3">
    <source>
        <dbReference type="Proteomes" id="UP001139485"/>
    </source>
</evidence>
<organism evidence="2 3">
    <name type="scientific">Nocardioides bruguierae</name>
    <dbReference type="NCBI Taxonomy" id="2945102"/>
    <lineage>
        <taxon>Bacteria</taxon>
        <taxon>Bacillati</taxon>
        <taxon>Actinomycetota</taxon>
        <taxon>Actinomycetes</taxon>
        <taxon>Propionibacteriales</taxon>
        <taxon>Nocardioidaceae</taxon>
        <taxon>Nocardioides</taxon>
    </lineage>
</organism>
<dbReference type="EMBL" id="JAMOIL010000003">
    <property type="protein sequence ID" value="MCM0619437.1"/>
    <property type="molecule type" value="Genomic_DNA"/>
</dbReference>
<gene>
    <name evidence="2" type="ORF">M8330_03885</name>
</gene>
<comment type="caution">
    <text evidence="2">The sequence shown here is derived from an EMBL/GenBank/DDBJ whole genome shotgun (WGS) entry which is preliminary data.</text>
</comment>